<sequence>MQRDESTFDYGFTHPFVEQNAAARNRQMTELLSAGLPQMEVHRPLLQLIQSASENGEMDTKIPPTIANSPRSKSSVTPTAGWMRSFPTKKLKLSAIKDHNAEMENYIDWPVSGEDKTPVAHPRPMAPVIEMREAEMRRPRKMVLGLLMATAAA</sequence>
<evidence type="ECO:0000313" key="2">
    <source>
        <dbReference type="EMBL" id="EGC41495.1"/>
    </source>
</evidence>
<proteinExistence type="predicted"/>
<organism evidence="3">
    <name type="scientific">Ajellomyces capsulatus (strain H88)</name>
    <name type="common">Darling's disease fungus</name>
    <name type="synonym">Histoplasma capsulatum</name>
    <dbReference type="NCBI Taxonomy" id="544711"/>
    <lineage>
        <taxon>Eukaryota</taxon>
        <taxon>Fungi</taxon>
        <taxon>Dikarya</taxon>
        <taxon>Ascomycota</taxon>
        <taxon>Pezizomycotina</taxon>
        <taxon>Eurotiomycetes</taxon>
        <taxon>Eurotiomycetidae</taxon>
        <taxon>Onygenales</taxon>
        <taxon>Ajellomycetaceae</taxon>
        <taxon>Histoplasma</taxon>
    </lineage>
</organism>
<accession>F0U6R6</accession>
<protein>
    <submittedName>
        <fullName evidence="2">Predicted protein</fullName>
    </submittedName>
</protein>
<feature type="compositionally biased region" description="Polar residues" evidence="1">
    <location>
        <begin position="66"/>
        <end position="78"/>
    </location>
</feature>
<name>F0U6R6_AJEC8</name>
<evidence type="ECO:0000313" key="3">
    <source>
        <dbReference type="Proteomes" id="UP000008142"/>
    </source>
</evidence>
<dbReference type="HOGENOM" id="CLU_1712736_0_0_1"/>
<dbReference type="EMBL" id="DS990636">
    <property type="protein sequence ID" value="EGC41495.1"/>
    <property type="molecule type" value="Genomic_DNA"/>
</dbReference>
<dbReference type="AlphaFoldDB" id="F0U6R6"/>
<dbReference type="OrthoDB" id="10347719at2759"/>
<gene>
    <name evidence="2" type="ORF">HCEG_00857</name>
</gene>
<reference evidence="3" key="1">
    <citation type="submission" date="2008-07" db="EMBL/GenBank/DDBJ databases">
        <title>Annotation of Ajellomyces capsulatus strain H88.</title>
        <authorList>
            <person name="Champion M."/>
            <person name="Cuomo C."/>
            <person name="Ma L.-J."/>
            <person name="Henn M.R."/>
            <person name="Sil A."/>
            <person name="Goldman B."/>
            <person name="Young S.K."/>
            <person name="Kodira C.D."/>
            <person name="Zeng Q."/>
            <person name="Koehrsen M."/>
            <person name="Alvarado L."/>
            <person name="Berlin A."/>
            <person name="Borenstein D."/>
            <person name="Chen Z."/>
            <person name="Engels R."/>
            <person name="Freedman E."/>
            <person name="Gellesch M."/>
            <person name="Goldberg J."/>
            <person name="Griggs A."/>
            <person name="Gujja S."/>
            <person name="Heiman D."/>
            <person name="Hepburn T."/>
            <person name="Howarth C."/>
            <person name="Jen D."/>
            <person name="Larson L."/>
            <person name="Lewis B."/>
            <person name="Mehta T."/>
            <person name="Park D."/>
            <person name="Pearson M."/>
            <person name="Roberts A."/>
            <person name="Saif S."/>
            <person name="Shea T."/>
            <person name="Shenoy N."/>
            <person name="Sisk P."/>
            <person name="Stolte C."/>
            <person name="Sykes S."/>
            <person name="Walk T."/>
            <person name="White J."/>
            <person name="Yandava C."/>
            <person name="Klein B."/>
            <person name="McEwen J.G."/>
            <person name="Puccia R."/>
            <person name="Goldman G.H."/>
            <person name="Felipe M.S."/>
            <person name="Nino-Vega G."/>
            <person name="San-Blas G."/>
            <person name="Taylor J."/>
            <person name="Mendoza L."/>
            <person name="Galagan J."/>
            <person name="Nusbaum C."/>
            <person name="Birren B."/>
        </authorList>
    </citation>
    <scope>NUCLEOTIDE SEQUENCE [LARGE SCALE GENOMIC DNA]</scope>
    <source>
        <strain evidence="3">H88</strain>
    </source>
</reference>
<dbReference type="Proteomes" id="UP000008142">
    <property type="component" value="Unassembled WGS sequence"/>
</dbReference>
<evidence type="ECO:0000256" key="1">
    <source>
        <dbReference type="SAM" id="MobiDB-lite"/>
    </source>
</evidence>
<feature type="region of interest" description="Disordered" evidence="1">
    <location>
        <begin position="61"/>
        <end position="81"/>
    </location>
</feature>